<dbReference type="SUPFAM" id="SSF82199">
    <property type="entry name" value="SET domain"/>
    <property type="match status" value="1"/>
</dbReference>
<dbReference type="EMBL" id="QEAQ01000007">
    <property type="protein sequence ID" value="TPX61479.1"/>
    <property type="molecule type" value="Genomic_DNA"/>
</dbReference>
<feature type="region of interest" description="Disordered" evidence="1">
    <location>
        <begin position="397"/>
        <end position="419"/>
    </location>
</feature>
<dbReference type="PANTHER" id="PTHR13271">
    <property type="entry name" value="UNCHARACTERIZED PUTATIVE METHYLTRANSFERASE"/>
    <property type="match status" value="1"/>
</dbReference>
<feature type="domain" description="SET" evidence="2">
    <location>
        <begin position="23"/>
        <end position="303"/>
    </location>
</feature>
<dbReference type="AlphaFoldDB" id="A0A507EBM4"/>
<reference evidence="3 4" key="1">
    <citation type="journal article" date="2019" name="Sci. Rep.">
        <title>Comparative genomics of chytrid fungi reveal insights into the obligate biotrophic and pathogenic lifestyle of Synchytrium endobioticum.</title>
        <authorList>
            <person name="van de Vossenberg B.T.L.H."/>
            <person name="Warris S."/>
            <person name="Nguyen H.D.T."/>
            <person name="van Gent-Pelzer M.P.E."/>
            <person name="Joly D.L."/>
            <person name="van de Geest H.C."/>
            <person name="Bonants P.J.M."/>
            <person name="Smith D.S."/>
            <person name="Levesque C.A."/>
            <person name="van der Lee T.A.J."/>
        </authorList>
    </citation>
    <scope>NUCLEOTIDE SEQUENCE [LARGE SCALE GENOMIC DNA]</scope>
    <source>
        <strain evidence="3 4">CBS 809.83</strain>
    </source>
</reference>
<gene>
    <name evidence="3" type="ORF">PhCBS80983_g01114</name>
</gene>
<dbReference type="Gene3D" id="3.90.1410.10">
    <property type="entry name" value="set domain protein methyltransferase, domain 1"/>
    <property type="match status" value="1"/>
</dbReference>
<dbReference type="Proteomes" id="UP000318582">
    <property type="component" value="Unassembled WGS sequence"/>
</dbReference>
<comment type="caution">
    <text evidence="3">The sequence shown here is derived from an EMBL/GenBank/DDBJ whole genome shotgun (WGS) entry which is preliminary data.</text>
</comment>
<dbReference type="STRING" id="109895.A0A507EBM4"/>
<sequence length="603" mass="66264">MMLTTDPKEIFTSWLRANGAALDSLTFKHSAHGSQSRGTGVFTKSQLILDEAEPLASVPSDLLINNDLVLRIAQEGTTVAAQKLARCIHGLQTADSVPTSGPAWERICLLVFLLWGWTSAVQRLDGDISSSGVGGKKDVEKGDKRLDVDFWIPYIKILPEINGLDTPVLWTDSLALSRLEGTELHAAVTSKRAALLREYEKLLPHLSHLDGTGLITAERFAWVDAVFWSRVLALGAALREFGGDLASGSDYHLIPLVDFCNHSPDANIRWHITDDPSRVVQLRATTTDDEPIPADTELFISYGNKPNTELLFIHGFVIPNNRNNVVKFTPPFIEQKVLRDDDEDEDDENTSNAVVTEDGSDEPQGDELNRVAAENAIQNKMALLAALELRGLIGIRAPSEPEGEGQQEEGREIGPGVEDPTLGMLTESDLLAMYVAVLTADDGFGRLDDGQYVVGGYPLTETTREAFSALVKALPHFEVIRLRVWAVLLEIVNFKLCLLYGQGARPAVSQEDQHSRPDEEKAEGVIAGADKVLFSSPAKDAPDRSPMAPEHVRLAKVEVLREGQCDLLLGACELLQTLQERWVELPQVQEYLAAMQGELEEEE</sequence>
<protein>
    <recommendedName>
        <fullName evidence="2">SET domain-containing protein</fullName>
    </recommendedName>
</protein>
<evidence type="ECO:0000313" key="4">
    <source>
        <dbReference type="Proteomes" id="UP000318582"/>
    </source>
</evidence>
<dbReference type="InterPro" id="IPR001214">
    <property type="entry name" value="SET_dom"/>
</dbReference>
<name>A0A507EBM4_9FUNG</name>
<dbReference type="PROSITE" id="PS50280">
    <property type="entry name" value="SET"/>
    <property type="match status" value="1"/>
</dbReference>
<evidence type="ECO:0000256" key="1">
    <source>
        <dbReference type="SAM" id="MobiDB-lite"/>
    </source>
</evidence>
<evidence type="ECO:0000259" key="2">
    <source>
        <dbReference type="PROSITE" id="PS50280"/>
    </source>
</evidence>
<feature type="region of interest" description="Disordered" evidence="1">
    <location>
        <begin position="337"/>
        <end position="366"/>
    </location>
</feature>
<dbReference type="CDD" id="cd10527">
    <property type="entry name" value="SET_LSMT"/>
    <property type="match status" value="1"/>
</dbReference>
<proteinExistence type="predicted"/>
<accession>A0A507EBM4</accession>
<dbReference type="GO" id="GO:0016279">
    <property type="term" value="F:protein-lysine N-methyltransferase activity"/>
    <property type="evidence" value="ECO:0007669"/>
    <property type="project" value="TreeGrafter"/>
</dbReference>
<feature type="compositionally biased region" description="Acidic residues" evidence="1">
    <location>
        <begin position="340"/>
        <end position="349"/>
    </location>
</feature>
<organism evidence="3 4">
    <name type="scientific">Powellomyces hirtus</name>
    <dbReference type="NCBI Taxonomy" id="109895"/>
    <lineage>
        <taxon>Eukaryota</taxon>
        <taxon>Fungi</taxon>
        <taxon>Fungi incertae sedis</taxon>
        <taxon>Chytridiomycota</taxon>
        <taxon>Chytridiomycota incertae sedis</taxon>
        <taxon>Chytridiomycetes</taxon>
        <taxon>Spizellomycetales</taxon>
        <taxon>Powellomycetaceae</taxon>
        <taxon>Powellomyces</taxon>
    </lineage>
</organism>
<dbReference type="InterPro" id="IPR050600">
    <property type="entry name" value="SETD3_SETD6_MTase"/>
</dbReference>
<evidence type="ECO:0000313" key="3">
    <source>
        <dbReference type="EMBL" id="TPX61479.1"/>
    </source>
</evidence>
<dbReference type="InterPro" id="IPR046341">
    <property type="entry name" value="SET_dom_sf"/>
</dbReference>
<dbReference type="PANTHER" id="PTHR13271:SF55">
    <property type="entry name" value="SET DOMAIN-CONTAINING PROTEIN"/>
    <property type="match status" value="1"/>
</dbReference>
<keyword evidence="4" id="KW-1185">Reference proteome</keyword>